<feature type="compositionally biased region" description="Basic residues" evidence="1">
    <location>
        <begin position="38"/>
        <end position="47"/>
    </location>
</feature>
<feature type="region of interest" description="Disordered" evidence="1">
    <location>
        <begin position="28"/>
        <end position="53"/>
    </location>
</feature>
<organism evidence="3">
    <name type="scientific">Thrips palmi</name>
    <name type="common">Melon thrips</name>
    <dbReference type="NCBI Taxonomy" id="161013"/>
    <lineage>
        <taxon>Eukaryota</taxon>
        <taxon>Metazoa</taxon>
        <taxon>Ecdysozoa</taxon>
        <taxon>Arthropoda</taxon>
        <taxon>Hexapoda</taxon>
        <taxon>Insecta</taxon>
        <taxon>Pterygota</taxon>
        <taxon>Neoptera</taxon>
        <taxon>Paraneoptera</taxon>
        <taxon>Thysanoptera</taxon>
        <taxon>Terebrantia</taxon>
        <taxon>Thripoidea</taxon>
        <taxon>Thripidae</taxon>
        <taxon>Thrips</taxon>
    </lineage>
</organism>
<evidence type="ECO:0000256" key="1">
    <source>
        <dbReference type="SAM" id="MobiDB-lite"/>
    </source>
</evidence>
<evidence type="ECO:0000313" key="2">
    <source>
        <dbReference type="Proteomes" id="UP000515158"/>
    </source>
</evidence>
<reference evidence="3" key="1">
    <citation type="submission" date="2025-08" db="UniProtKB">
        <authorList>
            <consortium name="RefSeq"/>
        </authorList>
    </citation>
    <scope>IDENTIFICATION</scope>
    <source>
        <tissue evidence="3">Total insect</tissue>
    </source>
</reference>
<dbReference type="GeneID" id="117650714"/>
<gene>
    <name evidence="3" type="primary">LOC117650714</name>
</gene>
<dbReference type="OrthoDB" id="10070749at2759"/>
<name>A0A6P8ZXQ8_THRPL</name>
<feature type="region of interest" description="Disordered" evidence="1">
    <location>
        <begin position="130"/>
        <end position="149"/>
    </location>
</feature>
<keyword evidence="2" id="KW-1185">Reference proteome</keyword>
<dbReference type="KEGG" id="tpal:117650714"/>
<dbReference type="AlphaFoldDB" id="A0A6P8ZXQ8"/>
<evidence type="ECO:0000313" key="3">
    <source>
        <dbReference type="RefSeq" id="XP_034250187.1"/>
    </source>
</evidence>
<sequence>MAEIRWGHGLSVHGVDCSVHGVDGIVSSPKTPDSVTKTAKKEKKAAKSPKYEDGVTPNSELYKMILLALQGKAPLQHDGNGKVHIGNGVWISEKTWDDKIRKANVSPSIAVRDVMSKIYTPTEMAERSLEGATPVKPYSSGQKIKKKKMTPQKTEAVLGVYRAKTVAASGSEDPFFLDLAVSKKGKDTFKYKLKEAASALKPKD</sequence>
<protein>
    <submittedName>
        <fullName evidence="3">Uncharacterized protein LOC117650714</fullName>
    </submittedName>
</protein>
<dbReference type="InParanoid" id="A0A6P8ZXQ8"/>
<accession>A0A6P8ZXQ8</accession>
<dbReference type="Proteomes" id="UP000515158">
    <property type="component" value="Unplaced"/>
</dbReference>
<dbReference type="RefSeq" id="XP_034250187.1">
    <property type="nucleotide sequence ID" value="XM_034394296.1"/>
</dbReference>
<dbReference type="Gene3D" id="1.10.10.2590">
    <property type="entry name" value="BEN domain"/>
    <property type="match status" value="1"/>
</dbReference>
<proteinExistence type="predicted"/>